<accession>A0A2S5KKW1</accession>
<dbReference type="OrthoDB" id="5291518at2"/>
<evidence type="ECO:0000313" key="7">
    <source>
        <dbReference type="Proteomes" id="UP000238196"/>
    </source>
</evidence>
<comment type="caution">
    <text evidence="6">The sequence shown here is derived from an EMBL/GenBank/DDBJ whole genome shotgun (WGS) entry which is preliminary data.</text>
</comment>
<dbReference type="EMBL" id="PRLP01000106">
    <property type="protein sequence ID" value="PPC75275.1"/>
    <property type="molecule type" value="Genomic_DNA"/>
</dbReference>
<dbReference type="SUPFAM" id="SSF53850">
    <property type="entry name" value="Periplasmic binding protein-like II"/>
    <property type="match status" value="1"/>
</dbReference>
<dbReference type="InterPro" id="IPR005119">
    <property type="entry name" value="LysR_subst-bd"/>
</dbReference>
<dbReference type="PRINTS" id="PR00039">
    <property type="entry name" value="HTHLYSR"/>
</dbReference>
<dbReference type="InterPro" id="IPR036390">
    <property type="entry name" value="WH_DNA-bd_sf"/>
</dbReference>
<dbReference type="Proteomes" id="UP000238196">
    <property type="component" value="Unassembled WGS sequence"/>
</dbReference>
<feature type="domain" description="HTH lysR-type" evidence="5">
    <location>
        <begin position="1"/>
        <end position="58"/>
    </location>
</feature>
<evidence type="ECO:0000313" key="6">
    <source>
        <dbReference type="EMBL" id="PPC75275.1"/>
    </source>
</evidence>
<dbReference type="GO" id="GO:0003677">
    <property type="term" value="F:DNA binding"/>
    <property type="evidence" value="ECO:0007669"/>
    <property type="project" value="UniProtKB-KW"/>
</dbReference>
<reference evidence="6 7" key="1">
    <citation type="submission" date="2018-02" db="EMBL/GenBank/DDBJ databases">
        <title>novel marine gammaproteobacteria from coastal saline agro ecosystem.</title>
        <authorList>
            <person name="Krishnan R."/>
            <person name="Ramesh Kumar N."/>
        </authorList>
    </citation>
    <scope>NUCLEOTIDE SEQUENCE [LARGE SCALE GENOMIC DNA]</scope>
    <source>
        <strain evidence="6 7">228</strain>
    </source>
</reference>
<keyword evidence="3" id="KW-0238">DNA-binding</keyword>
<dbReference type="PROSITE" id="PS50931">
    <property type="entry name" value="HTH_LYSR"/>
    <property type="match status" value="1"/>
</dbReference>
<keyword evidence="2" id="KW-0805">Transcription regulation</keyword>
<dbReference type="GO" id="GO:0003700">
    <property type="term" value="F:DNA-binding transcription factor activity"/>
    <property type="evidence" value="ECO:0007669"/>
    <property type="project" value="InterPro"/>
</dbReference>
<evidence type="ECO:0000256" key="4">
    <source>
        <dbReference type="ARBA" id="ARBA00023163"/>
    </source>
</evidence>
<gene>
    <name evidence="6" type="ORF">C4K68_21815</name>
</gene>
<dbReference type="CDD" id="cd05466">
    <property type="entry name" value="PBP2_LTTR_substrate"/>
    <property type="match status" value="1"/>
</dbReference>
<evidence type="ECO:0000259" key="5">
    <source>
        <dbReference type="PROSITE" id="PS50931"/>
    </source>
</evidence>
<protein>
    <submittedName>
        <fullName evidence="6">LysR family transcriptional regulator</fullName>
    </submittedName>
</protein>
<evidence type="ECO:0000256" key="2">
    <source>
        <dbReference type="ARBA" id="ARBA00023015"/>
    </source>
</evidence>
<dbReference type="PANTHER" id="PTHR30579">
    <property type="entry name" value="TRANSCRIPTIONAL REGULATOR"/>
    <property type="match status" value="1"/>
</dbReference>
<dbReference type="InterPro" id="IPR000847">
    <property type="entry name" value="LysR_HTH_N"/>
</dbReference>
<dbReference type="Gene3D" id="3.40.190.10">
    <property type="entry name" value="Periplasmic binding protein-like II"/>
    <property type="match status" value="2"/>
</dbReference>
<organism evidence="6 7">
    <name type="scientific">Proteobacteria bacterium 228</name>
    <dbReference type="NCBI Taxonomy" id="2083153"/>
    <lineage>
        <taxon>Bacteria</taxon>
        <taxon>Pseudomonadati</taxon>
        <taxon>Pseudomonadota</taxon>
    </lineage>
</organism>
<dbReference type="FunFam" id="1.10.10.10:FF:000001">
    <property type="entry name" value="LysR family transcriptional regulator"/>
    <property type="match status" value="1"/>
</dbReference>
<proteinExistence type="inferred from homology"/>
<name>A0A2S5KKW1_9PROT</name>
<dbReference type="InterPro" id="IPR036388">
    <property type="entry name" value="WH-like_DNA-bd_sf"/>
</dbReference>
<sequence>MDIELLKTFLEVCKTRHFGRAADNLFLTQSAVSARIRQLETLLSSELFSRQRNNIQLTAAGERLLLHADSVLAAWERARQDVALHNRHTVSLTLASTPGLWDTLLQTGISAIHQRLSDLVLRADIHSGDVLVRKLLERTLDIALLYDPPKAQELVSVPLTSLELMLVSSRPDQTPSQAQQHGYIMVDWGTAFQISHDQHFNSPTPPWLHTSHSRMALDLILSQGGCSYLPRRLVKPWLAEQKLFAVEGSPRFKRDVYGVYHASAAYQEQISEVMGILLQSARQSEQS</sequence>
<dbReference type="Gene3D" id="1.10.10.10">
    <property type="entry name" value="Winged helix-like DNA-binding domain superfamily/Winged helix DNA-binding domain"/>
    <property type="match status" value="1"/>
</dbReference>
<dbReference type="Pfam" id="PF03466">
    <property type="entry name" value="LysR_substrate"/>
    <property type="match status" value="1"/>
</dbReference>
<comment type="similarity">
    <text evidence="1">Belongs to the LysR transcriptional regulatory family.</text>
</comment>
<dbReference type="AlphaFoldDB" id="A0A2S5KKW1"/>
<dbReference type="PANTHER" id="PTHR30579:SF8">
    <property type="entry name" value="HTH-TYPE TRANSCRIPTIONAL REGULATOR HDFR"/>
    <property type="match status" value="1"/>
</dbReference>
<evidence type="ECO:0000256" key="3">
    <source>
        <dbReference type="ARBA" id="ARBA00023125"/>
    </source>
</evidence>
<evidence type="ECO:0000256" key="1">
    <source>
        <dbReference type="ARBA" id="ARBA00009437"/>
    </source>
</evidence>
<dbReference type="InterPro" id="IPR050176">
    <property type="entry name" value="LTTR"/>
</dbReference>
<dbReference type="SUPFAM" id="SSF46785">
    <property type="entry name" value="Winged helix' DNA-binding domain"/>
    <property type="match status" value="1"/>
</dbReference>
<dbReference type="Pfam" id="PF00126">
    <property type="entry name" value="HTH_1"/>
    <property type="match status" value="1"/>
</dbReference>
<keyword evidence="4" id="KW-0804">Transcription</keyword>